<dbReference type="Proteomes" id="UP000285757">
    <property type="component" value="Unassembled WGS sequence"/>
</dbReference>
<dbReference type="EMBL" id="MOBU01000009">
    <property type="protein sequence ID" value="RON67739.1"/>
    <property type="molecule type" value="Genomic_DNA"/>
</dbReference>
<organism evidence="1 2">
    <name type="scientific">Pseudomonas fluorescens</name>
    <dbReference type="NCBI Taxonomy" id="294"/>
    <lineage>
        <taxon>Bacteria</taxon>
        <taxon>Pseudomonadati</taxon>
        <taxon>Pseudomonadota</taxon>
        <taxon>Gammaproteobacteria</taxon>
        <taxon>Pseudomonadales</taxon>
        <taxon>Pseudomonadaceae</taxon>
        <taxon>Pseudomonas</taxon>
    </lineage>
</organism>
<evidence type="ECO:0000313" key="2">
    <source>
        <dbReference type="Proteomes" id="UP000285757"/>
    </source>
</evidence>
<name>A0A423LHF3_PSEFL</name>
<dbReference type="AlphaFoldDB" id="A0A423LHF3"/>
<protein>
    <submittedName>
        <fullName evidence="1">Uncharacterized protein</fullName>
    </submittedName>
</protein>
<gene>
    <name evidence="1" type="ORF">BK671_12370</name>
</gene>
<comment type="caution">
    <text evidence="1">The sequence shown here is derived from an EMBL/GenBank/DDBJ whole genome shotgun (WGS) entry which is preliminary data.</text>
</comment>
<proteinExistence type="predicted"/>
<sequence length="69" mass="8090">MEEYKSFIRFANLYLYFQGDQSRTVVSILREGPVHRDVHAIGVGEIGMSRKKRRFTQRKQKAVPIFFGV</sequence>
<evidence type="ECO:0000313" key="1">
    <source>
        <dbReference type="EMBL" id="RON67739.1"/>
    </source>
</evidence>
<accession>A0A423LHF3</accession>
<reference evidence="1 2" key="1">
    <citation type="submission" date="2016-10" db="EMBL/GenBank/DDBJ databases">
        <title>Comparative genome analysis of multiple Pseudomonas spp. focuses on biocontrol and plant growth promoting traits.</title>
        <authorList>
            <person name="Tao X.-Y."/>
            <person name="Taylor C.G."/>
        </authorList>
    </citation>
    <scope>NUCLEOTIDE SEQUENCE [LARGE SCALE GENOMIC DNA]</scope>
    <source>
        <strain evidence="1 2">24D3</strain>
    </source>
</reference>